<protein>
    <recommendedName>
        <fullName evidence="9">Amino acid permease/ SLC12A domain-containing protein</fullName>
    </recommendedName>
</protein>
<keyword evidence="4 6" id="KW-1133">Transmembrane helix</keyword>
<dbReference type="OrthoDB" id="4476201at2759"/>
<proteinExistence type="predicted"/>
<feature type="transmembrane region" description="Helical" evidence="6">
    <location>
        <begin position="110"/>
        <end position="132"/>
    </location>
</feature>
<keyword evidence="8" id="KW-1185">Reference proteome</keyword>
<name>A0A4S4N0K1_9APHY</name>
<dbReference type="InterPro" id="IPR002293">
    <property type="entry name" value="AA/rel_permease1"/>
</dbReference>
<accession>A0A4S4N0K1</accession>
<evidence type="ECO:0000256" key="5">
    <source>
        <dbReference type="ARBA" id="ARBA00023136"/>
    </source>
</evidence>
<gene>
    <name evidence="7" type="ORF">EUX98_g1788</name>
</gene>
<feature type="transmembrane region" description="Helical" evidence="6">
    <location>
        <begin position="138"/>
        <end position="157"/>
    </location>
</feature>
<dbReference type="GO" id="GO:0016020">
    <property type="term" value="C:membrane"/>
    <property type="evidence" value="ECO:0007669"/>
    <property type="project" value="UniProtKB-SubCell"/>
</dbReference>
<dbReference type="GO" id="GO:0022857">
    <property type="term" value="F:transmembrane transporter activity"/>
    <property type="evidence" value="ECO:0007669"/>
    <property type="project" value="InterPro"/>
</dbReference>
<evidence type="ECO:0000256" key="2">
    <source>
        <dbReference type="ARBA" id="ARBA00022448"/>
    </source>
</evidence>
<dbReference type="Proteomes" id="UP000308730">
    <property type="component" value="Unassembled WGS sequence"/>
</dbReference>
<evidence type="ECO:0000256" key="1">
    <source>
        <dbReference type="ARBA" id="ARBA00004141"/>
    </source>
</evidence>
<evidence type="ECO:0000313" key="7">
    <source>
        <dbReference type="EMBL" id="THH32399.1"/>
    </source>
</evidence>
<feature type="transmembrane region" description="Helical" evidence="6">
    <location>
        <begin position="178"/>
        <end position="197"/>
    </location>
</feature>
<evidence type="ECO:0000256" key="6">
    <source>
        <dbReference type="SAM" id="Phobius"/>
    </source>
</evidence>
<evidence type="ECO:0000256" key="3">
    <source>
        <dbReference type="ARBA" id="ARBA00022692"/>
    </source>
</evidence>
<reference evidence="7 8" key="1">
    <citation type="submission" date="2019-02" db="EMBL/GenBank/DDBJ databases">
        <title>Genome sequencing of the rare red list fungi Antrodiella citrinella (Flaviporus citrinellus).</title>
        <authorList>
            <person name="Buettner E."/>
            <person name="Kellner H."/>
        </authorList>
    </citation>
    <scope>NUCLEOTIDE SEQUENCE [LARGE SCALE GENOMIC DNA]</scope>
    <source>
        <strain evidence="7 8">DSM 108506</strain>
    </source>
</reference>
<sequence>MAGVPFATISSPAAAVVLGFVVNVALAFCMGTADLNGIVNNEIGQPLATILFNSFGKRGTLAVWSITILVQFFMGVTGLTAGARLTWAFSRDGALPLSRYLSRLNPITKTPLYAALYTASISLAVGFLVFAGPVATSALFSSTLVGQYISLTIVFLARFFGGEPWVSGPFSLGKFCKPIGFTSILFMILVMVILIFPSNPNPSASTMNYTVLVIGGWIGMCLCYYYLPVYGGVHWFRGPVANITPADETSDMASLRKSSVEEDRMKY</sequence>
<feature type="transmembrane region" description="Helical" evidence="6">
    <location>
        <begin position="209"/>
        <end position="227"/>
    </location>
</feature>
<keyword evidence="3 6" id="KW-0812">Transmembrane</keyword>
<keyword evidence="2" id="KW-0813">Transport</keyword>
<dbReference type="PANTHER" id="PTHR45649:SF6">
    <property type="entry name" value="GABA-SPECIFIC PERMEASE"/>
    <property type="match status" value="1"/>
</dbReference>
<comment type="caution">
    <text evidence="7">The sequence shown here is derived from an EMBL/GenBank/DDBJ whole genome shotgun (WGS) entry which is preliminary data.</text>
</comment>
<keyword evidence="5 6" id="KW-0472">Membrane</keyword>
<feature type="transmembrane region" description="Helical" evidence="6">
    <location>
        <begin position="61"/>
        <end position="89"/>
    </location>
</feature>
<dbReference type="EMBL" id="SGPM01000023">
    <property type="protein sequence ID" value="THH32399.1"/>
    <property type="molecule type" value="Genomic_DNA"/>
</dbReference>
<dbReference type="Pfam" id="PF13520">
    <property type="entry name" value="AA_permease_2"/>
    <property type="match status" value="1"/>
</dbReference>
<dbReference type="Gene3D" id="1.20.1740.10">
    <property type="entry name" value="Amino acid/polyamine transporter I"/>
    <property type="match status" value="1"/>
</dbReference>
<dbReference type="AlphaFoldDB" id="A0A4S4N0K1"/>
<organism evidence="7 8">
    <name type="scientific">Antrodiella citrinella</name>
    <dbReference type="NCBI Taxonomy" id="2447956"/>
    <lineage>
        <taxon>Eukaryota</taxon>
        <taxon>Fungi</taxon>
        <taxon>Dikarya</taxon>
        <taxon>Basidiomycota</taxon>
        <taxon>Agaricomycotina</taxon>
        <taxon>Agaricomycetes</taxon>
        <taxon>Polyporales</taxon>
        <taxon>Steccherinaceae</taxon>
        <taxon>Antrodiella</taxon>
    </lineage>
</organism>
<evidence type="ECO:0000313" key="8">
    <source>
        <dbReference type="Proteomes" id="UP000308730"/>
    </source>
</evidence>
<evidence type="ECO:0000256" key="4">
    <source>
        <dbReference type="ARBA" id="ARBA00022989"/>
    </source>
</evidence>
<feature type="transmembrane region" description="Helical" evidence="6">
    <location>
        <begin position="12"/>
        <end position="33"/>
    </location>
</feature>
<evidence type="ECO:0008006" key="9">
    <source>
        <dbReference type="Google" id="ProtNLM"/>
    </source>
</evidence>
<dbReference type="PANTHER" id="PTHR45649">
    <property type="entry name" value="AMINO-ACID PERMEASE BAT1"/>
    <property type="match status" value="1"/>
</dbReference>
<comment type="subcellular location">
    <subcellularLocation>
        <location evidence="1">Membrane</location>
        <topology evidence="1">Multi-pass membrane protein</topology>
    </subcellularLocation>
</comment>